<feature type="transmembrane region" description="Helical" evidence="5">
    <location>
        <begin position="316"/>
        <end position="334"/>
    </location>
</feature>
<dbReference type="InterPro" id="IPR050382">
    <property type="entry name" value="MFS_Na/Anion_cotransporter"/>
</dbReference>
<feature type="transmembrane region" description="Helical" evidence="5">
    <location>
        <begin position="88"/>
        <end position="106"/>
    </location>
</feature>
<sequence length="440" mass="48258">MNPTQVSDSLTSTKMGNFRWTVVALLFFATTINYVDRQIIGLLKPTLEKEFNWTESDYSLIVTFFSAAYAVGLLLFGRIVDKVGTKMGYTISIIFWSIAAMLHALVSSTAGFITVRVLLGLGEAGNFPTAIKSVAEWFPKKERALATGIFNSGANIGAVVAPIMVPWILGVYGWEAAFLATGAIGFVWLVFWLVLYEIPARKKNMDPTEYAHIHSDSDLAAATAETEGGSVSWGRLLGIRQTWAFIFGKMLTDPIWWFFLFWLPSYFAERFQLDLKKPSLPLIIVYTATTIGSIGGGYLSGYFIKRGFPVFKARKTAMLIFALAVVPIISAKYINDIWVAVALIGLAAAAHQAWSANIFTTASDMFPKRAVSSVVGMGGMAGSIGGMLFPILIGYLLDYYKGQGNIVAGYNVVFIICGFAYLVAWGAMHIFAPKMEEVKL</sequence>
<dbReference type="InterPro" id="IPR000849">
    <property type="entry name" value="Sugar_P_transporter"/>
</dbReference>
<evidence type="ECO:0000256" key="2">
    <source>
        <dbReference type="ARBA" id="ARBA00022692"/>
    </source>
</evidence>
<evidence type="ECO:0000256" key="5">
    <source>
        <dbReference type="SAM" id="Phobius"/>
    </source>
</evidence>
<evidence type="ECO:0000256" key="3">
    <source>
        <dbReference type="ARBA" id="ARBA00022989"/>
    </source>
</evidence>
<dbReference type="InterPro" id="IPR020846">
    <property type="entry name" value="MFS_dom"/>
</dbReference>
<dbReference type="Proteomes" id="UP000239590">
    <property type="component" value="Unassembled WGS sequence"/>
</dbReference>
<evidence type="ECO:0000256" key="4">
    <source>
        <dbReference type="ARBA" id="ARBA00023136"/>
    </source>
</evidence>
<dbReference type="PANTHER" id="PTHR11662">
    <property type="entry name" value="SOLUTE CARRIER FAMILY 17"/>
    <property type="match status" value="1"/>
</dbReference>
<dbReference type="OrthoDB" id="9781156at2"/>
<feature type="transmembrane region" description="Helical" evidence="5">
    <location>
        <begin position="409"/>
        <end position="432"/>
    </location>
</feature>
<feature type="transmembrane region" description="Helical" evidence="5">
    <location>
        <begin position="18"/>
        <end position="35"/>
    </location>
</feature>
<feature type="transmembrane region" description="Helical" evidence="5">
    <location>
        <begin position="176"/>
        <end position="195"/>
    </location>
</feature>
<dbReference type="Gene3D" id="1.20.1250.20">
    <property type="entry name" value="MFS general substrate transporter like domains"/>
    <property type="match status" value="2"/>
</dbReference>
<evidence type="ECO:0000259" key="6">
    <source>
        <dbReference type="PROSITE" id="PS50850"/>
    </source>
</evidence>
<dbReference type="AlphaFoldDB" id="A0A2S7ITG5"/>
<dbReference type="CDD" id="cd17319">
    <property type="entry name" value="MFS_ExuT_GudP_like"/>
    <property type="match status" value="1"/>
</dbReference>
<dbReference type="GO" id="GO:0016020">
    <property type="term" value="C:membrane"/>
    <property type="evidence" value="ECO:0007669"/>
    <property type="project" value="UniProtKB-SubCell"/>
</dbReference>
<evidence type="ECO:0000313" key="7">
    <source>
        <dbReference type="EMBL" id="PQA60962.1"/>
    </source>
</evidence>
<dbReference type="PIRSF" id="PIRSF002808">
    <property type="entry name" value="Hexose_phosphate_transp"/>
    <property type="match status" value="1"/>
</dbReference>
<name>A0A2S7ITG5_9BACT</name>
<dbReference type="InterPro" id="IPR036259">
    <property type="entry name" value="MFS_trans_sf"/>
</dbReference>
<comment type="caution">
    <text evidence="7">The sequence shown here is derived from an EMBL/GenBank/DDBJ whole genome shotgun (WGS) entry which is preliminary data.</text>
</comment>
<gene>
    <name evidence="7" type="ORF">C5O19_02215</name>
</gene>
<dbReference type="SUPFAM" id="SSF103473">
    <property type="entry name" value="MFS general substrate transporter"/>
    <property type="match status" value="1"/>
</dbReference>
<dbReference type="RefSeq" id="WP_104713807.1">
    <property type="nucleotide sequence ID" value="NZ_PTRA01000001.1"/>
</dbReference>
<accession>A0A2S7ITG5</accession>
<reference evidence="8" key="1">
    <citation type="submission" date="2018-02" db="EMBL/GenBank/DDBJ databases">
        <title>Genome sequencing of Solimonas sp. HR-BB.</title>
        <authorList>
            <person name="Lee Y."/>
            <person name="Jeon C.O."/>
        </authorList>
    </citation>
    <scope>NUCLEOTIDE SEQUENCE [LARGE SCALE GENOMIC DNA]</scope>
    <source>
        <strain evidence="8">HR-U</strain>
    </source>
</reference>
<dbReference type="PROSITE" id="PS50850">
    <property type="entry name" value="MFS"/>
    <property type="match status" value="1"/>
</dbReference>
<evidence type="ECO:0000256" key="1">
    <source>
        <dbReference type="ARBA" id="ARBA00004141"/>
    </source>
</evidence>
<keyword evidence="3 5" id="KW-1133">Transmembrane helix</keyword>
<comment type="subcellular location">
    <subcellularLocation>
        <location evidence="1">Membrane</location>
        <topology evidence="1">Multi-pass membrane protein</topology>
    </subcellularLocation>
</comment>
<feature type="domain" description="Major facilitator superfamily (MFS) profile" evidence="6">
    <location>
        <begin position="22"/>
        <end position="436"/>
    </location>
</feature>
<dbReference type="EMBL" id="PTRA01000001">
    <property type="protein sequence ID" value="PQA60962.1"/>
    <property type="molecule type" value="Genomic_DNA"/>
</dbReference>
<keyword evidence="2 5" id="KW-0812">Transmembrane</keyword>
<keyword evidence="4 5" id="KW-0472">Membrane</keyword>
<feature type="transmembrane region" description="Helical" evidence="5">
    <location>
        <begin position="283"/>
        <end position="304"/>
    </location>
</feature>
<feature type="transmembrane region" description="Helical" evidence="5">
    <location>
        <begin position="243"/>
        <end position="263"/>
    </location>
</feature>
<evidence type="ECO:0000313" key="8">
    <source>
        <dbReference type="Proteomes" id="UP000239590"/>
    </source>
</evidence>
<proteinExistence type="predicted"/>
<keyword evidence="8" id="KW-1185">Reference proteome</keyword>
<organism evidence="7 8">
    <name type="scientific">Siphonobacter curvatus</name>
    <dbReference type="NCBI Taxonomy" id="2094562"/>
    <lineage>
        <taxon>Bacteria</taxon>
        <taxon>Pseudomonadati</taxon>
        <taxon>Bacteroidota</taxon>
        <taxon>Cytophagia</taxon>
        <taxon>Cytophagales</taxon>
        <taxon>Cytophagaceae</taxon>
        <taxon>Siphonobacter</taxon>
    </lineage>
</organism>
<dbReference type="GO" id="GO:0015134">
    <property type="term" value="F:hexuronate transmembrane transporter activity"/>
    <property type="evidence" value="ECO:0007669"/>
    <property type="project" value="TreeGrafter"/>
</dbReference>
<dbReference type="InterPro" id="IPR011701">
    <property type="entry name" value="MFS"/>
</dbReference>
<feature type="transmembrane region" description="Helical" evidence="5">
    <location>
        <begin position="56"/>
        <end position="76"/>
    </location>
</feature>
<dbReference type="Pfam" id="PF07690">
    <property type="entry name" value="MFS_1"/>
    <property type="match status" value="1"/>
</dbReference>
<protein>
    <submittedName>
        <fullName evidence="7">MFS transporter</fullName>
    </submittedName>
</protein>
<feature type="transmembrane region" description="Helical" evidence="5">
    <location>
        <begin position="374"/>
        <end position="397"/>
    </location>
</feature>
<dbReference type="PANTHER" id="PTHR11662:SF285">
    <property type="entry name" value="HEXURONATE TRANSPORTER"/>
    <property type="match status" value="1"/>
</dbReference>